<dbReference type="GO" id="GO:0003677">
    <property type="term" value="F:DNA binding"/>
    <property type="evidence" value="ECO:0007669"/>
    <property type="project" value="UniProtKB-KW"/>
</dbReference>
<protein>
    <submittedName>
        <fullName evidence="6">DNA-binding transcriptional LysR family regulator</fullName>
    </submittedName>
</protein>
<dbReference type="InterPro" id="IPR036388">
    <property type="entry name" value="WH-like_DNA-bd_sf"/>
</dbReference>
<evidence type="ECO:0000313" key="8">
    <source>
        <dbReference type="Proteomes" id="UP000256941"/>
    </source>
</evidence>
<reference evidence="6 8" key="1">
    <citation type="submission" date="2018-08" db="EMBL/GenBank/DDBJ databases">
        <title>Genomic Encyclopedia of Archaeal and Bacterial Type Strains, Phase II (KMG-II): from individual species to whole genera.</title>
        <authorList>
            <person name="Goeker M."/>
        </authorList>
    </citation>
    <scope>NUCLEOTIDE SEQUENCE [LARGE SCALE GENOMIC DNA]</scope>
    <source>
        <strain evidence="6 8">DSM 17099</strain>
    </source>
</reference>
<comment type="similarity">
    <text evidence="1">Belongs to the LysR transcriptional regulatory family.</text>
</comment>
<dbReference type="Pfam" id="PF00126">
    <property type="entry name" value="HTH_1"/>
    <property type="match status" value="1"/>
</dbReference>
<dbReference type="InterPro" id="IPR036390">
    <property type="entry name" value="WH_DNA-bd_sf"/>
</dbReference>
<evidence type="ECO:0000259" key="5">
    <source>
        <dbReference type="PROSITE" id="PS50931"/>
    </source>
</evidence>
<proteinExistence type="inferred from homology"/>
<dbReference type="Pfam" id="PF03466">
    <property type="entry name" value="LysR_substrate"/>
    <property type="match status" value="1"/>
</dbReference>
<evidence type="ECO:0000256" key="1">
    <source>
        <dbReference type="ARBA" id="ARBA00009437"/>
    </source>
</evidence>
<keyword evidence="3 6" id="KW-0238">DNA-binding</keyword>
<evidence type="ECO:0000256" key="4">
    <source>
        <dbReference type="ARBA" id="ARBA00023163"/>
    </source>
</evidence>
<organism evidence="6 8">
    <name type="scientific">Paracoccus versutus</name>
    <name type="common">Thiobacillus versutus</name>
    <dbReference type="NCBI Taxonomy" id="34007"/>
    <lineage>
        <taxon>Bacteria</taxon>
        <taxon>Pseudomonadati</taxon>
        <taxon>Pseudomonadota</taxon>
        <taxon>Alphaproteobacteria</taxon>
        <taxon>Rhodobacterales</taxon>
        <taxon>Paracoccaceae</taxon>
        <taxon>Paracoccus</taxon>
    </lineage>
</organism>
<evidence type="ECO:0000256" key="3">
    <source>
        <dbReference type="ARBA" id="ARBA00023125"/>
    </source>
</evidence>
<dbReference type="GO" id="GO:0003700">
    <property type="term" value="F:DNA-binding transcription factor activity"/>
    <property type="evidence" value="ECO:0007669"/>
    <property type="project" value="InterPro"/>
</dbReference>
<dbReference type="RefSeq" id="WP_166435438.1">
    <property type="nucleotide sequence ID" value="NZ_CP038196.1"/>
</dbReference>
<gene>
    <name evidence="6" type="ORF">BDD41_1789</name>
    <name evidence="7" type="ORF">BDD41_2168</name>
</gene>
<dbReference type="SUPFAM" id="SSF46785">
    <property type="entry name" value="Winged helix' DNA-binding domain"/>
    <property type="match status" value="1"/>
</dbReference>
<dbReference type="PANTHER" id="PTHR30346:SF0">
    <property type="entry name" value="HCA OPERON TRANSCRIPTIONAL ACTIVATOR HCAR"/>
    <property type="match status" value="1"/>
</dbReference>
<dbReference type="InterPro" id="IPR000847">
    <property type="entry name" value="LysR_HTH_N"/>
</dbReference>
<dbReference type="InterPro" id="IPR005119">
    <property type="entry name" value="LysR_subst-bd"/>
</dbReference>
<evidence type="ECO:0000256" key="2">
    <source>
        <dbReference type="ARBA" id="ARBA00023015"/>
    </source>
</evidence>
<name>A0A3D9XS37_PARVE</name>
<evidence type="ECO:0000313" key="7">
    <source>
        <dbReference type="EMBL" id="REF73599.1"/>
    </source>
</evidence>
<accession>A0A3D9XS37</accession>
<dbReference type="Proteomes" id="UP000256941">
    <property type="component" value="Unassembled WGS sequence"/>
</dbReference>
<dbReference type="EMBL" id="QTUJ01000001">
    <property type="protein sequence ID" value="REF73250.1"/>
    <property type="molecule type" value="Genomic_DNA"/>
</dbReference>
<feature type="domain" description="HTH lysR-type" evidence="5">
    <location>
        <begin position="6"/>
        <end position="63"/>
    </location>
</feature>
<dbReference type="PROSITE" id="PS50931">
    <property type="entry name" value="HTH_LYSR"/>
    <property type="match status" value="1"/>
</dbReference>
<dbReference type="Gene3D" id="1.10.10.10">
    <property type="entry name" value="Winged helix-like DNA-binding domain superfamily/Winged helix DNA-binding domain"/>
    <property type="match status" value="1"/>
</dbReference>
<keyword evidence="4" id="KW-0804">Transcription</keyword>
<sequence>MPDLALDLRFLHYAILVARLGSFSAVAESLDLSHTTVNRRVSLLERRLGFQLFERDATGAHLTPAGAKFVEDAERGMTTLLRAVDSARNFQKGATGVLRIGVMTSLSGGFLAELLNALHAKYPEVEFEISEITSETGVTGVLWGHLDVAFLPRTEDIAGCTVIDLWRERVNLAVPEGHHLSNSSRVTWDELRTECFLVPCGNAGAELDQRYLEQLSKSGPSPKISTHDVGRENLLSLVGHGCGVALVLSSSMHSQHAGVRFLPIGDPPEFASFSAVCLSKNQSIPLKNLIDLAQVRAKTASGPNN</sequence>
<dbReference type="PANTHER" id="PTHR30346">
    <property type="entry name" value="TRANSCRIPTIONAL DUAL REGULATOR HCAR-RELATED"/>
    <property type="match status" value="1"/>
</dbReference>
<dbReference type="Gene3D" id="3.40.190.10">
    <property type="entry name" value="Periplasmic binding protein-like II"/>
    <property type="match status" value="2"/>
</dbReference>
<dbReference type="EMBL" id="QTUJ01000001">
    <property type="protein sequence ID" value="REF73599.1"/>
    <property type="molecule type" value="Genomic_DNA"/>
</dbReference>
<comment type="caution">
    <text evidence="6">The sequence shown here is derived from an EMBL/GenBank/DDBJ whole genome shotgun (WGS) entry which is preliminary data.</text>
</comment>
<keyword evidence="2" id="KW-0805">Transcription regulation</keyword>
<dbReference type="AlphaFoldDB" id="A0A3D9XS37"/>
<evidence type="ECO:0000313" key="6">
    <source>
        <dbReference type="EMBL" id="REF73250.1"/>
    </source>
</evidence>
<dbReference type="CDD" id="cd08414">
    <property type="entry name" value="PBP2_LTTR_aromatics_like"/>
    <property type="match status" value="1"/>
</dbReference>
<dbReference type="SUPFAM" id="SSF53850">
    <property type="entry name" value="Periplasmic binding protein-like II"/>
    <property type="match status" value="1"/>
</dbReference>
<dbReference type="GO" id="GO:0032993">
    <property type="term" value="C:protein-DNA complex"/>
    <property type="evidence" value="ECO:0007669"/>
    <property type="project" value="TreeGrafter"/>
</dbReference>